<accession>A0A6I9NGF7</accession>
<feature type="compositionally biased region" description="Basic and acidic residues" evidence="1">
    <location>
        <begin position="17"/>
        <end position="27"/>
    </location>
</feature>
<feature type="non-terminal residue" evidence="3">
    <location>
        <position position="246"/>
    </location>
</feature>
<evidence type="ECO:0000313" key="2">
    <source>
        <dbReference type="Proteomes" id="UP000504611"/>
    </source>
</evidence>
<dbReference type="OrthoDB" id="9329195at2759"/>
<name>A0A6I9NGF7_9TELE</name>
<keyword evidence="2" id="KW-1185">Reference proteome</keyword>
<proteinExistence type="predicted"/>
<protein>
    <submittedName>
        <fullName evidence="3">Uncharacterized protein</fullName>
    </submittedName>
</protein>
<feature type="region of interest" description="Disordered" evidence="1">
    <location>
        <begin position="1"/>
        <end position="27"/>
    </location>
</feature>
<dbReference type="RefSeq" id="XP_010776779.1">
    <property type="nucleotide sequence ID" value="XM_010778477.1"/>
</dbReference>
<dbReference type="KEGG" id="ncc:104951745"/>
<dbReference type="Proteomes" id="UP000504611">
    <property type="component" value="Unplaced"/>
</dbReference>
<organism evidence="2 3">
    <name type="scientific">Notothenia coriiceps</name>
    <name type="common">black rockcod</name>
    <dbReference type="NCBI Taxonomy" id="8208"/>
    <lineage>
        <taxon>Eukaryota</taxon>
        <taxon>Metazoa</taxon>
        <taxon>Chordata</taxon>
        <taxon>Craniata</taxon>
        <taxon>Vertebrata</taxon>
        <taxon>Euteleostomi</taxon>
        <taxon>Actinopterygii</taxon>
        <taxon>Neopterygii</taxon>
        <taxon>Teleostei</taxon>
        <taxon>Neoteleostei</taxon>
        <taxon>Acanthomorphata</taxon>
        <taxon>Eupercaria</taxon>
        <taxon>Perciformes</taxon>
        <taxon>Notothenioidei</taxon>
        <taxon>Nototheniidae</taxon>
        <taxon>Notothenia</taxon>
    </lineage>
</organism>
<reference evidence="3" key="1">
    <citation type="submission" date="2025-08" db="UniProtKB">
        <authorList>
            <consortium name="RefSeq"/>
        </authorList>
    </citation>
    <scope>IDENTIFICATION</scope>
    <source>
        <tissue evidence="3">Muscle</tissue>
    </source>
</reference>
<gene>
    <name evidence="3" type="primary">LOC104951745</name>
</gene>
<evidence type="ECO:0000313" key="3">
    <source>
        <dbReference type="RefSeq" id="XP_010776779.1"/>
    </source>
</evidence>
<dbReference type="GeneID" id="104951745"/>
<sequence length="246" mass="27886">MVMELPTPAQPHSVPWRHGDKTKEEERGRGRLALESGTEEQSAGQIEANAARHPGFPDGHESMFPSSVRSALLQVVFDRANLSDPSVGDSEVMLWLHDRLRPLLVELLPRHVALFFRILEGRNCSIEEQGVTDLNSTISSLSEETQAEIYSHIVQSLKGPIPLKCYGENYNQSFYGFLQRSFMSFQFPNLTAFLSLMPHNRMHQLVNSMPPSHLGDFLRRPDVVDNDAELCTIYDNYVQTPMFLET</sequence>
<dbReference type="AlphaFoldDB" id="A0A6I9NGF7"/>
<evidence type="ECO:0000256" key="1">
    <source>
        <dbReference type="SAM" id="MobiDB-lite"/>
    </source>
</evidence>